<keyword evidence="1" id="KW-0472">Membrane</keyword>
<evidence type="ECO:0000313" key="3">
    <source>
        <dbReference type="EMBL" id="AKE44302.1"/>
    </source>
</evidence>
<keyword evidence="1" id="KW-0812">Transmembrane</keyword>
<proteinExistence type="predicted"/>
<evidence type="ECO:0000313" key="4">
    <source>
        <dbReference type="Proteomes" id="UP000105122"/>
    </source>
</evidence>
<feature type="transmembrane region" description="Helical" evidence="1">
    <location>
        <begin position="346"/>
        <end position="367"/>
    </location>
</feature>
<dbReference type="Gene3D" id="3.30.500.30">
    <property type="match status" value="1"/>
</dbReference>
<keyword evidence="1" id="KW-1133">Transmembrane helix</keyword>
<dbReference type="Pfam" id="PF22158">
    <property type="entry name" value="M157_N_1"/>
    <property type="match status" value="1"/>
</dbReference>
<dbReference type="InterPro" id="IPR054048">
    <property type="entry name" value="M152_N"/>
</dbReference>
<evidence type="ECO:0000256" key="1">
    <source>
        <dbReference type="SAM" id="Phobius"/>
    </source>
</evidence>
<protein>
    <submittedName>
        <fullName evidence="3">A153</fullName>
    </submittedName>
</protein>
<feature type="domain" description="M152 N-terminal" evidence="2">
    <location>
        <begin position="68"/>
        <end position="204"/>
    </location>
</feature>
<reference evidence="3 4" key="1">
    <citation type="journal article" date="2015" name="Genome Announc.">
        <title>Complete Genome Sequence of Rat Cytomegalovirus Strain ALL-03 (Malaysian Strain).</title>
        <authorList>
            <person name="Balakrishnan K.N."/>
            <person name="Abdullah A.A."/>
            <person name="Camalxaman S.N."/>
            <person name="Quah Y.W."/>
            <person name="Abba Y."/>
            <person name="Hani H."/>
            <person name="Loh H.S."/>
            <person name="Kamal F.M."/>
            <person name="Zeenathul N.A."/>
            <person name="Aini I."/>
            <person name="Omar A.R."/>
            <person name="Noordin M.M."/>
            <person name="Mohd Azmi M.L."/>
        </authorList>
    </citation>
    <scope>NUCLEOTIDE SEQUENCE [LARGE SCALE GENOMIC DNA]</scope>
    <source>
        <strain evidence="3">ALL-03</strain>
    </source>
</reference>
<organism evidence="3 4">
    <name type="scientific">Rat cytomegalovirus ALL-03</name>
    <dbReference type="NCBI Taxonomy" id="1640278"/>
    <lineage>
        <taxon>Viruses</taxon>
        <taxon>Duplodnaviria</taxon>
        <taxon>Heunggongvirae</taxon>
        <taxon>Peploviricota</taxon>
        <taxon>Herviviricetes</taxon>
        <taxon>Herpesvirales</taxon>
        <taxon>Orthoherpesviridae</taxon>
        <taxon>Betaherpesvirinae</taxon>
        <taxon>Muromegalovirus</taxon>
        <taxon>Muromegalovirus muridbeta8</taxon>
        <taxon>Rat cytomegalovirus (isolate England)</taxon>
    </lineage>
</organism>
<sequence>MALFEARLLSILPIILINGALILTLLSTHSFGVAILELNDTKKVNICEPLMIRFTDYRFGGKMFYKTVSIPGMLPLIRKDDDADPITAPGINITEYGPELQFLMLQDSVLEHYYRNISNKTGVIMIQYDCTFPQFNCTITHLASEERFVTYKNGTLHDLEGNWTKHTNMNESEAAAFALGNGTDILRNKSEEIKARWEKLCNRILSEDDPKKNAYVFRVLETSGKSNVQNETVECRMESDLPLNYNISVYNKSDNLKMTFLADGFYGNAKLMYYYFEANVKSLSDMVCEIRSPTGWVVNMTFFGQYSPQLHLVSTPHHYAYTKMDDYSHDFETHITPNQTYNASNIIVMIIFVVVVTLSIAVPAFMFRENIIRCVDRYMFKRLDPAIFFQSRITESLEDIVTIID</sequence>
<dbReference type="Proteomes" id="UP000105122">
    <property type="component" value="Segment"/>
</dbReference>
<feature type="transmembrane region" description="Helical" evidence="1">
    <location>
        <begin position="12"/>
        <end position="36"/>
    </location>
</feature>
<gene>
    <name evidence="3" type="primary">a153</name>
</gene>
<dbReference type="EMBL" id="KP967684">
    <property type="protein sequence ID" value="AKE44302.1"/>
    <property type="molecule type" value="Genomic_DNA"/>
</dbReference>
<accession>A0A0F6TGL1</accession>
<dbReference type="Gene3D" id="2.60.40.2920">
    <property type="match status" value="1"/>
</dbReference>
<name>A0A0F6TGL1_RCMVE</name>
<evidence type="ECO:0000259" key="2">
    <source>
        <dbReference type="Pfam" id="PF22158"/>
    </source>
</evidence>